<dbReference type="Gene3D" id="3.40.50.300">
    <property type="entry name" value="P-loop containing nucleotide triphosphate hydrolases"/>
    <property type="match status" value="1"/>
</dbReference>
<keyword evidence="2" id="KW-1185">Reference proteome</keyword>
<evidence type="ECO:0000313" key="2">
    <source>
        <dbReference type="Proteomes" id="UP000321062"/>
    </source>
</evidence>
<gene>
    <name evidence="1" type="ORF">FNA67_01980</name>
</gene>
<proteinExistence type="predicted"/>
<dbReference type="OrthoDB" id="5187352at2"/>
<name>A0A5B9DJZ9_9HYPH</name>
<sequence>MQNKIIYLIGHYGVGKLTIAREICARTDARLFDNHLINNVVFSLIRADGKTPLPERTWELIQVIRDQAVAAITELAPTETSYVLTNFLADDEIDRAVYVQMEDMARRRSSAFVPVALSATDEAHAQRIASPDREERLKHTDVASAERVRREVPMLRFAHPNRLDLETTSLSPREAAQAIIRHAEQAQP</sequence>
<dbReference type="KEGG" id="yti:FNA67_01980"/>
<reference evidence="1 2" key="1">
    <citation type="journal article" date="2015" name="Int. J. Syst. Evol. Microbiol.">
        <title>Youhaiella tibetensis gen. nov., sp. nov., isolated from subsurface sediment.</title>
        <authorList>
            <person name="Wang Y.X."/>
            <person name="Huang F.Q."/>
            <person name="Nogi Y."/>
            <person name="Pang S.J."/>
            <person name="Wang P.K."/>
            <person name="Lv J."/>
        </authorList>
    </citation>
    <scope>NUCLEOTIDE SEQUENCE [LARGE SCALE GENOMIC DNA]</scope>
    <source>
        <strain evidence="2">fig4</strain>
    </source>
</reference>
<organism evidence="1 2">
    <name type="scientific">Paradevosia tibetensis</name>
    <dbReference type="NCBI Taxonomy" id="1447062"/>
    <lineage>
        <taxon>Bacteria</taxon>
        <taxon>Pseudomonadati</taxon>
        <taxon>Pseudomonadota</taxon>
        <taxon>Alphaproteobacteria</taxon>
        <taxon>Hyphomicrobiales</taxon>
        <taxon>Devosiaceae</taxon>
        <taxon>Paradevosia</taxon>
    </lineage>
</organism>
<dbReference type="EMBL" id="CP041690">
    <property type="protein sequence ID" value="QEE19019.1"/>
    <property type="molecule type" value="Genomic_DNA"/>
</dbReference>
<protein>
    <submittedName>
        <fullName evidence="1">Uncharacterized protein</fullName>
    </submittedName>
</protein>
<evidence type="ECO:0000313" key="1">
    <source>
        <dbReference type="EMBL" id="QEE19019.1"/>
    </source>
</evidence>
<dbReference type="AlphaFoldDB" id="A0A5B9DJZ9"/>
<dbReference type="InterPro" id="IPR027417">
    <property type="entry name" value="P-loop_NTPase"/>
</dbReference>
<dbReference type="SUPFAM" id="SSF52540">
    <property type="entry name" value="P-loop containing nucleoside triphosphate hydrolases"/>
    <property type="match status" value="1"/>
</dbReference>
<dbReference type="RefSeq" id="WP_049707486.1">
    <property type="nucleotide sequence ID" value="NZ_BMFM01000001.1"/>
</dbReference>
<accession>A0A5B9DJZ9</accession>
<dbReference type="Proteomes" id="UP000321062">
    <property type="component" value="Chromosome"/>
</dbReference>